<evidence type="ECO:0000256" key="1">
    <source>
        <dbReference type="ARBA" id="ARBA00002355"/>
    </source>
</evidence>
<feature type="repeat" description="WD" evidence="5">
    <location>
        <begin position="122"/>
        <end position="153"/>
    </location>
</feature>
<comment type="function">
    <text evidence="1 6">Component of the RIX1 complex required for processing of ITS2 sequences from 35S pre-rRNA.</text>
</comment>
<dbReference type="SUPFAM" id="SSF50978">
    <property type="entry name" value="WD40 repeat-like"/>
    <property type="match status" value="1"/>
</dbReference>
<keyword evidence="8" id="KW-1185">Reference proteome</keyword>
<dbReference type="PANTHER" id="PTHR18763">
    <property type="entry name" value="WD-REPEAT PROTEIN 18"/>
    <property type="match status" value="1"/>
</dbReference>
<proteinExistence type="inferred from homology"/>
<dbReference type="PANTHER" id="PTHR18763:SF0">
    <property type="entry name" value="WD REPEAT-CONTAINING PROTEIN 18"/>
    <property type="match status" value="1"/>
</dbReference>
<comment type="caution">
    <text evidence="7">The sequence shown here is derived from an EMBL/GenBank/DDBJ whole genome shotgun (WGS) entry which is preliminary data.</text>
</comment>
<dbReference type="InterPro" id="IPR045227">
    <property type="entry name" value="WDR18/Ipi3/RID3"/>
</dbReference>
<dbReference type="Proteomes" id="UP000283895">
    <property type="component" value="Unassembled WGS sequence"/>
</dbReference>
<reference evidence="7 8" key="1">
    <citation type="submission" date="2015-09" db="EMBL/GenBank/DDBJ databases">
        <title>Host preference determinants of Valsa canker pathogens revealed by comparative genomics.</title>
        <authorList>
            <person name="Yin Z."/>
            <person name="Huang L."/>
        </authorList>
    </citation>
    <scope>NUCLEOTIDE SEQUENCE [LARGE SCALE GENOMIC DNA]</scope>
    <source>
        <strain evidence="7 8">03-1</strain>
    </source>
</reference>
<feature type="repeat" description="WD" evidence="5">
    <location>
        <begin position="171"/>
        <end position="216"/>
    </location>
</feature>
<keyword evidence="6" id="KW-0539">Nucleus</keyword>
<evidence type="ECO:0000256" key="5">
    <source>
        <dbReference type="PROSITE-ProRule" id="PRU00221"/>
    </source>
</evidence>
<evidence type="ECO:0000256" key="3">
    <source>
        <dbReference type="ARBA" id="ARBA00022574"/>
    </source>
</evidence>
<comment type="similarity">
    <text evidence="2 6">Belongs to the WD repeat IPI3/WDR18 family.</text>
</comment>
<dbReference type="GO" id="GO:0005656">
    <property type="term" value="C:nuclear pre-replicative complex"/>
    <property type="evidence" value="ECO:0007669"/>
    <property type="project" value="TreeGrafter"/>
</dbReference>
<dbReference type="SMART" id="SM00320">
    <property type="entry name" value="WD40"/>
    <property type="match status" value="5"/>
</dbReference>
<dbReference type="InterPro" id="IPR015943">
    <property type="entry name" value="WD40/YVTN_repeat-like_dom_sf"/>
</dbReference>
<comment type="subunit">
    <text evidence="6">Component of the RIX1 complex, composed of IPI1, RIX1/IPI2 and IPI3 in a 1:2:2 stoichiometry. The complex interacts (via RIX1) with MDN1 (via its hexameric AAA ATPase ring) and the pre-60S ribosome particles.</text>
</comment>
<evidence type="ECO:0000256" key="4">
    <source>
        <dbReference type="ARBA" id="ARBA00022737"/>
    </source>
</evidence>
<dbReference type="Pfam" id="PF00400">
    <property type="entry name" value="WD40"/>
    <property type="match status" value="2"/>
</dbReference>
<dbReference type="AlphaFoldDB" id="A0A423X378"/>
<name>A0A423X378_9PEZI</name>
<dbReference type="OrthoDB" id="756370at2759"/>
<keyword evidence="3 5" id="KW-0853">WD repeat</keyword>
<sequence length="445" mass="47779">MLAEEFFSSVCGPALTSNTAIAKDVGIYAHSLWPTFAAKSTFRKSATPPNCLAVNDTHVFAAQHEKGYVHVYSRLRGNQEAFVAFPERIRCLTLAGGVLVVGTVEGRIMLWETCTGRLVSLPARHVQAVSCLASTPHHLLTGSDDSNVQVWSLAQLMEFDSNEEQEPIVSFSNHRGGITSIAATAGENPETSICVSASRDKTCIIWNYRTGTILRTLLFPAPPLSLALDPCQKGVYVSTEDASIFSIEFFGPKPLLGPESEDASTVVQVTSPFCTVPPESGPASCLGLTYDGTVLLSGHPKGQIHSWSMTDRQSISGAKVLTNVNAAVTNIVMVAPLSASTSTTKALTIVKPSEGQRGYTFTSQFEADLKTETSFQAMVKTPGFSPETLESAISAFLQPPTADEADDDASEQLSPRQIQELWEIIDTQKLPQADSVNPSSFAKVS</sequence>
<dbReference type="FunFam" id="2.130.10.10:FF:000929">
    <property type="entry name" value="Ribosomal assembly complex component Ipi3"/>
    <property type="match status" value="1"/>
</dbReference>
<dbReference type="STRING" id="356882.A0A423X378"/>
<keyword evidence="4" id="KW-0677">Repeat</keyword>
<dbReference type="PROSITE" id="PS50082">
    <property type="entry name" value="WD_REPEATS_2"/>
    <property type="match status" value="2"/>
</dbReference>
<organism evidence="7 8">
    <name type="scientific">Cytospora schulzeri</name>
    <dbReference type="NCBI Taxonomy" id="448051"/>
    <lineage>
        <taxon>Eukaryota</taxon>
        <taxon>Fungi</taxon>
        <taxon>Dikarya</taxon>
        <taxon>Ascomycota</taxon>
        <taxon>Pezizomycotina</taxon>
        <taxon>Sordariomycetes</taxon>
        <taxon>Sordariomycetidae</taxon>
        <taxon>Diaporthales</taxon>
        <taxon>Cytosporaceae</taxon>
        <taxon>Cytospora</taxon>
    </lineage>
</organism>
<comment type="subcellular location">
    <subcellularLocation>
        <location evidence="6">Nucleus</location>
    </subcellularLocation>
</comment>
<evidence type="ECO:0000313" key="8">
    <source>
        <dbReference type="Proteomes" id="UP000283895"/>
    </source>
</evidence>
<dbReference type="GO" id="GO:0120330">
    <property type="term" value="C:rixosome complex"/>
    <property type="evidence" value="ECO:0007669"/>
    <property type="project" value="UniProtKB-UniRule"/>
</dbReference>
<evidence type="ECO:0000256" key="2">
    <source>
        <dbReference type="ARBA" id="ARBA00010143"/>
    </source>
</evidence>
<keyword evidence="6" id="KW-0698">rRNA processing</keyword>
<dbReference type="GO" id="GO:0006261">
    <property type="term" value="P:DNA-templated DNA replication"/>
    <property type="evidence" value="ECO:0007669"/>
    <property type="project" value="TreeGrafter"/>
</dbReference>
<gene>
    <name evidence="7" type="ORF">VMCG_01963</name>
</gene>
<dbReference type="EMBL" id="LKEA01000003">
    <property type="protein sequence ID" value="ROW10231.1"/>
    <property type="molecule type" value="Genomic_DNA"/>
</dbReference>
<dbReference type="InterPro" id="IPR036322">
    <property type="entry name" value="WD40_repeat_dom_sf"/>
</dbReference>
<dbReference type="Gene3D" id="2.130.10.10">
    <property type="entry name" value="YVTN repeat-like/Quinoprotein amine dehydrogenase"/>
    <property type="match status" value="2"/>
</dbReference>
<protein>
    <recommendedName>
        <fullName evidence="6">Pre-rRNA-processing protein IPI3</fullName>
    </recommendedName>
</protein>
<dbReference type="GO" id="GO:0006364">
    <property type="term" value="P:rRNA processing"/>
    <property type="evidence" value="ECO:0007669"/>
    <property type="project" value="UniProtKB-UniRule"/>
</dbReference>
<evidence type="ECO:0000313" key="7">
    <source>
        <dbReference type="EMBL" id="ROW10231.1"/>
    </source>
</evidence>
<dbReference type="InterPro" id="IPR001680">
    <property type="entry name" value="WD40_rpt"/>
</dbReference>
<accession>A0A423X378</accession>
<evidence type="ECO:0000256" key="6">
    <source>
        <dbReference type="RuleBase" id="RU369067"/>
    </source>
</evidence>